<gene>
    <name evidence="5" type="ORF">PAECIP111802_02289</name>
</gene>
<feature type="signal peptide" evidence="2">
    <location>
        <begin position="1"/>
        <end position="31"/>
    </location>
</feature>
<dbReference type="Pfam" id="PF20578">
    <property type="entry name" value="aBig_2"/>
    <property type="match status" value="1"/>
</dbReference>
<dbReference type="PROSITE" id="PS51272">
    <property type="entry name" value="SLH"/>
    <property type="match status" value="2"/>
</dbReference>
<evidence type="ECO:0000256" key="2">
    <source>
        <dbReference type="SAM" id="SignalP"/>
    </source>
</evidence>
<evidence type="ECO:0000313" key="6">
    <source>
        <dbReference type="Proteomes" id="UP000730618"/>
    </source>
</evidence>
<dbReference type="InterPro" id="IPR046780">
    <property type="entry name" value="aBig_2"/>
</dbReference>
<dbReference type="PROSITE" id="PS50853">
    <property type="entry name" value="FN3"/>
    <property type="match status" value="2"/>
</dbReference>
<evidence type="ECO:0000259" key="4">
    <source>
        <dbReference type="PROSITE" id="PS51272"/>
    </source>
</evidence>
<feature type="domain" description="SLH" evidence="4">
    <location>
        <begin position="31"/>
        <end position="91"/>
    </location>
</feature>
<dbReference type="Pfam" id="PF00041">
    <property type="entry name" value="fn3"/>
    <property type="match status" value="2"/>
</dbReference>
<feature type="domain" description="SLH" evidence="4">
    <location>
        <begin position="92"/>
        <end position="155"/>
    </location>
</feature>
<evidence type="ECO:0000259" key="3">
    <source>
        <dbReference type="PROSITE" id="PS50853"/>
    </source>
</evidence>
<reference evidence="5 6" key="1">
    <citation type="submission" date="2021-06" db="EMBL/GenBank/DDBJ databases">
        <authorList>
            <person name="Criscuolo A."/>
        </authorList>
    </citation>
    <scope>NUCLEOTIDE SEQUENCE [LARGE SCALE GENOMIC DNA]</scope>
    <source>
        <strain evidence="6">CIP 111802</strain>
    </source>
</reference>
<dbReference type="RefSeq" id="WP_218098613.1">
    <property type="nucleotide sequence ID" value="NZ_CAJVCE010000005.1"/>
</dbReference>
<accession>A0ABN7TLK8</accession>
<dbReference type="EMBL" id="CAJVCE010000005">
    <property type="protein sequence ID" value="CAG7636801.1"/>
    <property type="molecule type" value="Genomic_DNA"/>
</dbReference>
<feature type="domain" description="Fibronectin type-III" evidence="3">
    <location>
        <begin position="804"/>
        <end position="890"/>
    </location>
</feature>
<feature type="chain" id="PRO_5047239385" description="S-layer homology domain-containing protein" evidence="2">
    <location>
        <begin position="32"/>
        <end position="1021"/>
    </location>
</feature>
<protein>
    <recommendedName>
        <fullName evidence="7">S-layer homology domain-containing protein</fullName>
    </recommendedName>
</protein>
<dbReference type="InterPro" id="IPR003961">
    <property type="entry name" value="FN3_dom"/>
</dbReference>
<feature type="compositionally biased region" description="Basic and acidic residues" evidence="1">
    <location>
        <begin position="231"/>
        <end position="240"/>
    </location>
</feature>
<proteinExistence type="predicted"/>
<dbReference type="PANTHER" id="PTHR43308">
    <property type="entry name" value="OUTER MEMBRANE PROTEIN ALPHA-RELATED"/>
    <property type="match status" value="1"/>
</dbReference>
<dbReference type="Proteomes" id="UP000730618">
    <property type="component" value="Unassembled WGS sequence"/>
</dbReference>
<keyword evidence="6" id="KW-1185">Reference proteome</keyword>
<dbReference type="CDD" id="cd00063">
    <property type="entry name" value="FN3"/>
    <property type="match status" value="2"/>
</dbReference>
<name>A0ABN7TLK8_9BACL</name>
<feature type="compositionally biased region" description="Gly residues" evidence="1">
    <location>
        <begin position="251"/>
        <end position="265"/>
    </location>
</feature>
<evidence type="ECO:0008006" key="7">
    <source>
        <dbReference type="Google" id="ProtNLM"/>
    </source>
</evidence>
<feature type="region of interest" description="Disordered" evidence="1">
    <location>
        <begin position="226"/>
        <end position="272"/>
    </location>
</feature>
<dbReference type="Pfam" id="PF00395">
    <property type="entry name" value="SLH"/>
    <property type="match status" value="2"/>
</dbReference>
<evidence type="ECO:0000313" key="5">
    <source>
        <dbReference type="EMBL" id="CAG7636801.1"/>
    </source>
</evidence>
<dbReference type="InterPro" id="IPR001119">
    <property type="entry name" value="SLH_dom"/>
</dbReference>
<evidence type="ECO:0000256" key="1">
    <source>
        <dbReference type="SAM" id="MobiDB-lite"/>
    </source>
</evidence>
<dbReference type="PANTHER" id="PTHR43308:SF5">
    <property type="entry name" value="S-LAYER PROTEIN _ PEPTIDOGLYCAN ENDO-BETA-N-ACETYLGLUCOSAMINIDASE"/>
    <property type="match status" value="1"/>
</dbReference>
<dbReference type="SMART" id="SM00060">
    <property type="entry name" value="FN3"/>
    <property type="match status" value="2"/>
</dbReference>
<organism evidence="5 6">
    <name type="scientific">Paenibacillus allorhizosphaerae</name>
    <dbReference type="NCBI Taxonomy" id="2849866"/>
    <lineage>
        <taxon>Bacteria</taxon>
        <taxon>Bacillati</taxon>
        <taxon>Bacillota</taxon>
        <taxon>Bacilli</taxon>
        <taxon>Bacillales</taxon>
        <taxon>Paenibacillaceae</taxon>
        <taxon>Paenibacillus</taxon>
    </lineage>
</organism>
<sequence length="1021" mass="107213">MKLFQKSRRKISAILASSVLLSAMMPVLTHGASVELKDIADSYAGSEIQSLVDAGIISGYEDHTFGPHKAMTRAELAKMIVLTMGLKEDAAKASGFQDVDPSSWYSDYVGALVGSGITQGSSETTFSPDASITREELVVFFIRALGLENVAKTLPVDAELADLSEVSVWAKPHVSMAFNIGFVNGIQEAGGRLKFSPKAGAERQALARLAYEFKANKSKYTEKAQALAAKTENKPPKNDEPAVPGSATAVVGGGGEDNSGSGGNDENGTSTPTVSVAELLRSGTVLDSISINETGLYGPEDSASRTTITGTLTVDPGPDGTVTLQNIVMGPESDLEVLSGDIHSIKLQQTVIKQLRVNAVNNAGRDVRIEVKDGAEVESTQVQSQAVLESSSQTGKLGTITLSSGAASKTLTLKGNINSEVSVDAPDSKIELAPPSAGNPMNTKIQTLLVRANTTIFAGTGTSLSSVQVSGPNTTVGISGQGAVNSVNVDSTATGTTLNIGVGASIKSLRLDSPVVLKGDAEAITKLPASTGSGTVSIDDSVKADVKAAAIKTIVEAIDDIGEIKAYSEALENRINEVTAKVESARTLYDIKDTDISNLSVLDRARNEIILYKDLSLLEIEFASGDNDSSITKNIGLKKEGSASTAISWTSDKPAFIQNDGTVTRPAAGSPDEMVSLTATLSRHFQYTVTKTFVVTVKAERKPSGEKPDTDAPEQVTGLRVQETLENQVTLAWNAAKDNVATVGYSVYVNDMKYRDVSSENGIVLGLSPNTPYSFKVRAFDKAGNAGPFSAALVVSTKEASIAAPGSVTNLVYSARSTTMNLKWVAPANAMGTVSYAVYKDGAFLVNTSATNIDIIGLLPGTLYQFEVRAFNEAGYSVAAALSARTVPKLTVYSVRLYNSQTGKLSGNVPKLSDGRFLVLSSGIRDADALIVTFSDSTTGNSLSGTIDYQNAAVYRNADPVKVASGVYNDAVSGAVYYQFSLNDAKSSSSTQSSVTIYGLQYEISSAFYQVDPITVTMLGL</sequence>
<feature type="domain" description="Fibronectin type-III" evidence="3">
    <location>
        <begin position="712"/>
        <end position="800"/>
    </location>
</feature>
<comment type="caution">
    <text evidence="5">The sequence shown here is derived from an EMBL/GenBank/DDBJ whole genome shotgun (WGS) entry which is preliminary data.</text>
</comment>
<keyword evidence="2" id="KW-0732">Signal</keyword>
<dbReference type="InterPro" id="IPR051465">
    <property type="entry name" value="Cell_Envelope_Struct_Comp"/>
</dbReference>